<dbReference type="InterPro" id="IPR011990">
    <property type="entry name" value="TPR-like_helical_dom_sf"/>
</dbReference>
<dbReference type="InterPro" id="IPR005158">
    <property type="entry name" value="BTAD"/>
</dbReference>
<proteinExistence type="inferred from homology"/>
<dbReference type="InterPro" id="IPR036388">
    <property type="entry name" value="WH-like_DNA-bd_sf"/>
</dbReference>
<evidence type="ECO:0000259" key="7">
    <source>
        <dbReference type="PROSITE" id="PS51755"/>
    </source>
</evidence>
<evidence type="ECO:0000256" key="3">
    <source>
        <dbReference type="ARBA" id="ARBA00023015"/>
    </source>
</evidence>
<feature type="DNA-binding region" description="OmpR/PhoB-type" evidence="6">
    <location>
        <begin position="1"/>
        <end position="93"/>
    </location>
</feature>
<organism evidence="8 9">
    <name type="scientific">Streptomyces durocortorensis</name>
    <dbReference type="NCBI Taxonomy" id="2811104"/>
    <lineage>
        <taxon>Bacteria</taxon>
        <taxon>Bacillati</taxon>
        <taxon>Actinomycetota</taxon>
        <taxon>Actinomycetes</taxon>
        <taxon>Kitasatosporales</taxon>
        <taxon>Streptomycetaceae</taxon>
        <taxon>Streptomyces</taxon>
    </lineage>
</organism>
<dbReference type="InterPro" id="IPR016032">
    <property type="entry name" value="Sig_transdc_resp-reg_C-effctor"/>
</dbReference>
<gene>
    <name evidence="8" type="ORF">RI138_23195</name>
</gene>
<comment type="similarity">
    <text evidence="1">Belongs to the AfsR/DnrI/RedD regulatory family.</text>
</comment>
<protein>
    <submittedName>
        <fullName evidence="8">AfsR/SARP family transcriptional regulator</fullName>
    </submittedName>
</protein>
<feature type="domain" description="OmpR/PhoB-type" evidence="7">
    <location>
        <begin position="1"/>
        <end position="93"/>
    </location>
</feature>
<dbReference type="Gene3D" id="1.10.10.10">
    <property type="entry name" value="Winged helix-like DNA-binding domain superfamily/Winged helix DNA-binding domain"/>
    <property type="match status" value="1"/>
</dbReference>
<dbReference type="EMBL" id="CP134500">
    <property type="protein sequence ID" value="WNF29498.1"/>
    <property type="molecule type" value="Genomic_DNA"/>
</dbReference>
<name>A0ABY9W0Z8_9ACTN</name>
<dbReference type="PROSITE" id="PS51755">
    <property type="entry name" value="OMPR_PHOB"/>
    <property type="match status" value="1"/>
</dbReference>
<evidence type="ECO:0000256" key="2">
    <source>
        <dbReference type="ARBA" id="ARBA00023012"/>
    </source>
</evidence>
<dbReference type="CDD" id="cd15831">
    <property type="entry name" value="BTAD"/>
    <property type="match status" value="1"/>
</dbReference>
<dbReference type="Proteomes" id="UP001303236">
    <property type="component" value="Chromosome"/>
</dbReference>
<evidence type="ECO:0000256" key="6">
    <source>
        <dbReference type="PROSITE-ProRule" id="PRU01091"/>
    </source>
</evidence>
<evidence type="ECO:0000256" key="1">
    <source>
        <dbReference type="ARBA" id="ARBA00005820"/>
    </source>
</evidence>
<accession>A0ABY9W0Z8</accession>
<dbReference type="PANTHER" id="PTHR35807:SF1">
    <property type="entry name" value="TRANSCRIPTIONAL REGULATOR REDD"/>
    <property type="match status" value="1"/>
</dbReference>
<dbReference type="SMART" id="SM00862">
    <property type="entry name" value="Trans_reg_C"/>
    <property type="match status" value="1"/>
</dbReference>
<evidence type="ECO:0000256" key="5">
    <source>
        <dbReference type="ARBA" id="ARBA00023163"/>
    </source>
</evidence>
<reference evidence="8 9" key="1">
    <citation type="submission" date="2023-09" db="EMBL/GenBank/DDBJ databases">
        <title>Genome completion map analysis of the actinomycetes C11-1.</title>
        <authorList>
            <person name="Qin P."/>
            <person name="Guan P."/>
        </authorList>
    </citation>
    <scope>NUCLEOTIDE SEQUENCE [LARGE SCALE GENOMIC DNA]</scope>
    <source>
        <strain evidence="8 9">C11-1</strain>
    </source>
</reference>
<keyword evidence="4 6" id="KW-0238">DNA-binding</keyword>
<dbReference type="SMART" id="SM01043">
    <property type="entry name" value="BTAD"/>
    <property type="match status" value="1"/>
</dbReference>
<evidence type="ECO:0000313" key="9">
    <source>
        <dbReference type="Proteomes" id="UP001303236"/>
    </source>
</evidence>
<evidence type="ECO:0000256" key="4">
    <source>
        <dbReference type="ARBA" id="ARBA00023125"/>
    </source>
</evidence>
<sequence>MFVHILGPLHATVTDRPVPLGGRRTQTVLAALALEADWAVSVEGLVEAVWGPHPPASARAQIRICVSTLRRAFAAAGAPGLIETHSYGYRLRLGPHDLDSAVFESRVQRARVLSGDGRRAEAALELRDALALWNGPVLAGQTSPALDPGIRRLEELRIRATEERLSLELDLGWHEDVVGELMALTSTYPFRERLHAQLMLALHRSGRTAEALAAYRRIRLTLVEELGIEPGPKLSAMERSILLGECLSA</sequence>
<dbReference type="Gene3D" id="1.25.40.10">
    <property type="entry name" value="Tetratricopeptide repeat domain"/>
    <property type="match status" value="1"/>
</dbReference>
<evidence type="ECO:0000313" key="8">
    <source>
        <dbReference type="EMBL" id="WNF29498.1"/>
    </source>
</evidence>
<keyword evidence="5" id="KW-0804">Transcription</keyword>
<keyword evidence="3" id="KW-0805">Transcription regulation</keyword>
<dbReference type="InterPro" id="IPR001867">
    <property type="entry name" value="OmpR/PhoB-type_DNA-bd"/>
</dbReference>
<dbReference type="InterPro" id="IPR051677">
    <property type="entry name" value="AfsR-DnrI-RedD_regulator"/>
</dbReference>
<dbReference type="PANTHER" id="PTHR35807">
    <property type="entry name" value="TRANSCRIPTIONAL REGULATOR REDD-RELATED"/>
    <property type="match status" value="1"/>
</dbReference>
<dbReference type="Pfam" id="PF03704">
    <property type="entry name" value="BTAD"/>
    <property type="match status" value="1"/>
</dbReference>
<keyword evidence="2" id="KW-0902">Two-component regulatory system</keyword>
<dbReference type="SUPFAM" id="SSF48452">
    <property type="entry name" value="TPR-like"/>
    <property type="match status" value="1"/>
</dbReference>
<dbReference type="Pfam" id="PF00486">
    <property type="entry name" value="Trans_reg_C"/>
    <property type="match status" value="1"/>
</dbReference>
<dbReference type="SUPFAM" id="SSF46894">
    <property type="entry name" value="C-terminal effector domain of the bipartite response regulators"/>
    <property type="match status" value="1"/>
</dbReference>
<keyword evidence="9" id="KW-1185">Reference proteome</keyword>